<dbReference type="STRING" id="9669.ENSMPUP00000006111"/>
<dbReference type="Ensembl" id="ENSMPUT00000006218.1">
    <property type="protein sequence ID" value="ENSMPUP00000006111.1"/>
    <property type="gene ID" value="ENSMPUG00000006163.1"/>
</dbReference>
<dbReference type="GeneTree" id="ENSGT00940000163123"/>
<dbReference type="SUPFAM" id="SSF56436">
    <property type="entry name" value="C-type lectin-like"/>
    <property type="match status" value="1"/>
</dbReference>
<sequence length="295" mass="33730">MAGDTIYADIKIDRTVSLKKSSSLQKFDSHHHGIFLKVGCAMIITLFVAVIVLSILIIQLKYARHNAVENESKEKFCTGKNKSEVITSTVSFNFSAAHKSCPSKDWKLHGGKCYWIAEDKKSWDESKNDCAMKNSHLLVIRDFIDMIRKNKNVSFAVPAPEEKKTAMLKWQGIPPRSLSLVCPVLYGTTAFMHVCVGEKDKCPWGTGAKHRCTCERGWGESFLWRYLNTSVFYWIGLSIPPGRQSWTWVDNKPFDSHLFSIEEKRITRSTKCAQVSRRRVANQNCEQNDQWICQL</sequence>
<feature type="transmembrane region" description="Helical" evidence="2">
    <location>
        <begin position="34"/>
        <end position="58"/>
    </location>
</feature>
<keyword evidence="2" id="KW-1133">Transmembrane helix</keyword>
<dbReference type="SMART" id="SM00034">
    <property type="entry name" value="CLECT"/>
    <property type="match status" value="1"/>
</dbReference>
<reference evidence="4" key="1">
    <citation type="submission" date="2024-06" db="UniProtKB">
        <authorList>
            <consortium name="Ensembl"/>
        </authorList>
    </citation>
    <scope>IDENTIFICATION</scope>
</reference>
<feature type="domain" description="C-type lectin" evidence="3">
    <location>
        <begin position="221"/>
        <end position="294"/>
    </location>
</feature>
<dbReference type="InterPro" id="IPR051379">
    <property type="entry name" value="C-type_Lectin_Receptor_IMM"/>
</dbReference>
<dbReference type="HOGENOM" id="CLU_049894_8_2_1"/>
<dbReference type="Pfam" id="PF00059">
    <property type="entry name" value="Lectin_C"/>
    <property type="match status" value="1"/>
</dbReference>
<evidence type="ECO:0000256" key="2">
    <source>
        <dbReference type="SAM" id="Phobius"/>
    </source>
</evidence>
<name>M3Y460_MUSPF</name>
<dbReference type="Gene3D" id="3.10.100.10">
    <property type="entry name" value="Mannose-Binding Protein A, subunit A"/>
    <property type="match status" value="2"/>
</dbReference>
<keyword evidence="2" id="KW-0472">Membrane</keyword>
<keyword evidence="2" id="KW-0812">Transmembrane</keyword>
<dbReference type="AlphaFoldDB" id="M3Y460"/>
<protein>
    <recommendedName>
        <fullName evidence="3">C-type lectin domain-containing protein</fullName>
    </recommendedName>
</protein>
<dbReference type="EMBL" id="AEYP01097624">
    <property type="status" value="NOT_ANNOTATED_CDS"/>
    <property type="molecule type" value="Genomic_DNA"/>
</dbReference>
<dbReference type="InterPro" id="IPR016187">
    <property type="entry name" value="CTDL_fold"/>
</dbReference>
<dbReference type="eggNOG" id="KOG4297">
    <property type="taxonomic scope" value="Eukaryota"/>
</dbReference>
<dbReference type="EMBL" id="AEYP01097623">
    <property type="status" value="NOT_ANNOTATED_CDS"/>
    <property type="molecule type" value="Genomic_DNA"/>
</dbReference>
<proteinExistence type="predicted"/>
<dbReference type="GO" id="GO:0030246">
    <property type="term" value="F:carbohydrate binding"/>
    <property type="evidence" value="ECO:0007669"/>
    <property type="project" value="UniProtKB-KW"/>
</dbReference>
<evidence type="ECO:0000259" key="3">
    <source>
        <dbReference type="PROSITE" id="PS50041"/>
    </source>
</evidence>
<dbReference type="PROSITE" id="PS50041">
    <property type="entry name" value="C_TYPE_LECTIN_2"/>
    <property type="match status" value="1"/>
</dbReference>
<keyword evidence="1" id="KW-0430">Lectin</keyword>
<dbReference type="InterPro" id="IPR001304">
    <property type="entry name" value="C-type_lectin-like"/>
</dbReference>
<dbReference type="GO" id="GO:0005886">
    <property type="term" value="C:plasma membrane"/>
    <property type="evidence" value="ECO:0007669"/>
    <property type="project" value="TreeGrafter"/>
</dbReference>
<dbReference type="PANTHER" id="PTHR46746:SF3">
    <property type="entry name" value="C-TYPE LECTIN DOMAIN-CONTAINING PROTEIN-RELATED"/>
    <property type="match status" value="1"/>
</dbReference>
<evidence type="ECO:0000313" key="4">
    <source>
        <dbReference type="Ensembl" id="ENSMPUP00000006111.1"/>
    </source>
</evidence>
<organism evidence="4">
    <name type="scientific">Mustela putorius furo</name>
    <name type="common">European domestic ferret</name>
    <name type="synonym">Mustela furo</name>
    <dbReference type="NCBI Taxonomy" id="9669"/>
    <lineage>
        <taxon>Eukaryota</taxon>
        <taxon>Metazoa</taxon>
        <taxon>Chordata</taxon>
        <taxon>Craniata</taxon>
        <taxon>Vertebrata</taxon>
        <taxon>Euteleostomi</taxon>
        <taxon>Mammalia</taxon>
        <taxon>Eutheria</taxon>
        <taxon>Laurasiatheria</taxon>
        <taxon>Carnivora</taxon>
        <taxon>Caniformia</taxon>
        <taxon>Musteloidea</taxon>
        <taxon>Mustelidae</taxon>
        <taxon>Mustelinae</taxon>
        <taxon>Mustela</taxon>
    </lineage>
</organism>
<dbReference type="InParanoid" id="M3Y460"/>
<dbReference type="InterPro" id="IPR016186">
    <property type="entry name" value="C-type_lectin-like/link_sf"/>
</dbReference>
<dbReference type="OMA" id="SCPSKDW"/>
<dbReference type="PANTHER" id="PTHR46746">
    <property type="entry name" value="KILLER CELL LECTIN-LIKE RECEPTOR SUBFAMILY F MEMBER 2"/>
    <property type="match status" value="1"/>
</dbReference>
<evidence type="ECO:0000256" key="1">
    <source>
        <dbReference type="ARBA" id="ARBA00022734"/>
    </source>
</evidence>
<accession>M3Y460</accession>